<dbReference type="SUPFAM" id="SSF63737">
    <property type="entry name" value="Leukotriene A4 hydrolase N-terminal domain"/>
    <property type="match status" value="1"/>
</dbReference>
<keyword evidence="7" id="KW-0482">Metalloprotease</keyword>
<dbReference type="Pfam" id="PF11838">
    <property type="entry name" value="ERAP1_C"/>
    <property type="match status" value="1"/>
</dbReference>
<dbReference type="Gene3D" id="1.10.390.10">
    <property type="entry name" value="Neutral Protease Domain 2"/>
    <property type="match status" value="1"/>
</dbReference>
<keyword evidence="6" id="KW-0862">Zinc</keyword>
<keyword evidence="9" id="KW-0812">Transmembrane</keyword>
<feature type="transmembrane region" description="Helical" evidence="9">
    <location>
        <begin position="23"/>
        <end position="45"/>
    </location>
</feature>
<feature type="domain" description="Peptidase M1 membrane alanine aminopeptidase" evidence="10">
    <location>
        <begin position="351"/>
        <end position="567"/>
    </location>
</feature>
<evidence type="ECO:0000256" key="6">
    <source>
        <dbReference type="ARBA" id="ARBA00022833"/>
    </source>
</evidence>
<evidence type="ECO:0000259" key="10">
    <source>
        <dbReference type="Pfam" id="PF01433"/>
    </source>
</evidence>
<comment type="caution">
    <text evidence="13">The sequence shown here is derived from an EMBL/GenBank/DDBJ whole genome shotgun (WGS) entry which is preliminary data.</text>
</comment>
<keyword evidence="14" id="KW-1185">Reference proteome</keyword>
<dbReference type="EMBL" id="CAWYQH010000130">
    <property type="protein sequence ID" value="CAK8692596.1"/>
    <property type="molecule type" value="Genomic_DNA"/>
</dbReference>
<evidence type="ECO:0000313" key="14">
    <source>
        <dbReference type="Proteomes" id="UP001642483"/>
    </source>
</evidence>
<dbReference type="Gene3D" id="2.60.40.1910">
    <property type="match status" value="1"/>
</dbReference>
<protein>
    <recommendedName>
        <fullName evidence="15">Aminopeptidase</fullName>
    </recommendedName>
</protein>
<name>A0ABP0GNV5_CLALP</name>
<evidence type="ECO:0000256" key="7">
    <source>
        <dbReference type="ARBA" id="ARBA00023049"/>
    </source>
</evidence>
<keyword evidence="9" id="KW-0472">Membrane</keyword>
<sequence length="1019" mass="115165">MGFDDLSLTERPKKNGFYISKTAAIASVLVVVVLLVAEGLLVGLVGRPTCDNVVDDIAPKTTIPSKTTSKMPPTDASTTKFTTMPTSLPDAGGPDAPTDEEITNSRLPLSLTPIHYKVDLRPVLEKDVVTGMYIFYGSSSVQYNCTNSTGKVLLHSRNLNYTENSFVLYDETEGKELTIDSIEFFRPNEYLIIRTATPCVEGNTYNLTANEFQGELADDLNGIYRSEYDNIEGDHRVIAISQMETTGARQTFPCFDEPSFKATFDIILRFRTDLNYYAISNMPAMYYEATDIDGTEWNSTHFETTPIMSTYLLAVSVCDFEYEEAFTADGNIQTRIYARDIPVRNGEVTYASSVSPTILDVLATHFNVSYPLPKSDQMAVPDFGAGAMENWGLVLYREIYLLYDEVISSVYNKYSVTQVIGHELAHQWFGNLVTCEWWSEIWLNEGFATFVQYIAVDGVNSNWKTDELFVKDDLQVALYADDSSGSHALVHPQGYFSDISYSKGGSFLRMVEDFMGTTTFTNALINYLKGMAYSTATHDDLFQYWIDEADADGLLTDVPLQQVFESWTLQMGFPLLTVARTGTNAITVTQEYFLINPDDSPNYELAYPDYNYTWYVPFTYKGGSVISGSTHDTAWMMLEKEIQITTSEEYIIGNIDAKGIYRIQYHADMLGKIEEKLNSTTFTDISTQNRAQLIDDIFAISRSGRESVEVALELTKYLVQEIDYIPWTTFLDAITYFERILGRSVIYGDFADYVLSILVPSIYNHYGWDDIDTSDDVLVERMTRGLAIGAACEYGYQECIDNATDLYRQWMENSSFIISSTYRTDVLCAAIRAGGEAEWNYAWDQYLAVDSAQYKTDLRYAMSCSKDPWILNRYLEFVLDPDKVRQQDASRTLSYIGGQEYGKYVAWAFAFNNWDKMLSTVGSSATSSLLSAATRRFSTEFDLSLVESLREIAGVGWTGTFNSYTNTIRTNMAWREENEPKIANWLGVSVTAEGYKDTRKMSKISEIELLHPKALNKKY</sequence>
<dbReference type="SUPFAM" id="SSF55486">
    <property type="entry name" value="Metalloproteases ('zincins'), catalytic domain"/>
    <property type="match status" value="1"/>
</dbReference>
<comment type="similarity">
    <text evidence="2">Belongs to the peptidase M1 family.</text>
</comment>
<dbReference type="InterPro" id="IPR014782">
    <property type="entry name" value="Peptidase_M1_dom"/>
</dbReference>
<evidence type="ECO:0000259" key="12">
    <source>
        <dbReference type="Pfam" id="PF17900"/>
    </source>
</evidence>
<dbReference type="Gene3D" id="2.60.40.1730">
    <property type="entry name" value="tricorn interacting facor f3 domain"/>
    <property type="match status" value="1"/>
</dbReference>
<dbReference type="Proteomes" id="UP001642483">
    <property type="component" value="Unassembled WGS sequence"/>
</dbReference>
<feature type="compositionally biased region" description="Polar residues" evidence="8">
    <location>
        <begin position="75"/>
        <end position="86"/>
    </location>
</feature>
<dbReference type="PANTHER" id="PTHR11533:SF301">
    <property type="entry name" value="AMINOPEPTIDASE"/>
    <property type="match status" value="1"/>
</dbReference>
<dbReference type="InterPro" id="IPR001930">
    <property type="entry name" value="Peptidase_M1"/>
</dbReference>
<dbReference type="PRINTS" id="PR00756">
    <property type="entry name" value="ALADIPTASE"/>
</dbReference>
<keyword evidence="9" id="KW-1133">Transmembrane helix</keyword>
<evidence type="ECO:0000256" key="5">
    <source>
        <dbReference type="ARBA" id="ARBA00022801"/>
    </source>
</evidence>
<keyword evidence="4" id="KW-0479">Metal-binding</keyword>
<feature type="region of interest" description="Disordered" evidence="8">
    <location>
        <begin position="61"/>
        <end position="99"/>
    </location>
</feature>
<evidence type="ECO:0000256" key="4">
    <source>
        <dbReference type="ARBA" id="ARBA00022723"/>
    </source>
</evidence>
<dbReference type="InterPro" id="IPR034016">
    <property type="entry name" value="M1_APN-typ"/>
</dbReference>
<dbReference type="InterPro" id="IPR045357">
    <property type="entry name" value="Aminopeptidase_N-like_N"/>
</dbReference>
<accession>A0ABP0GNV5</accession>
<dbReference type="InterPro" id="IPR027268">
    <property type="entry name" value="Peptidase_M4/M1_CTD_sf"/>
</dbReference>
<feature type="domain" description="Aminopeptidase N-like N-terminal" evidence="12">
    <location>
        <begin position="113"/>
        <end position="312"/>
    </location>
</feature>
<dbReference type="InterPro" id="IPR024571">
    <property type="entry name" value="ERAP1-like_C_dom"/>
</dbReference>
<dbReference type="InterPro" id="IPR042097">
    <property type="entry name" value="Aminopeptidase_N-like_N_sf"/>
</dbReference>
<dbReference type="InterPro" id="IPR050344">
    <property type="entry name" value="Peptidase_M1_aminopeptidases"/>
</dbReference>
<evidence type="ECO:0000256" key="1">
    <source>
        <dbReference type="ARBA" id="ARBA00001947"/>
    </source>
</evidence>
<evidence type="ECO:0000259" key="11">
    <source>
        <dbReference type="Pfam" id="PF11838"/>
    </source>
</evidence>
<dbReference type="PANTHER" id="PTHR11533">
    <property type="entry name" value="PROTEASE M1 ZINC METALLOPROTEASE"/>
    <property type="match status" value="1"/>
</dbReference>
<feature type="domain" description="ERAP1-like C-terminal" evidence="11">
    <location>
        <begin position="651"/>
        <end position="948"/>
    </location>
</feature>
<keyword evidence="5" id="KW-0378">Hydrolase</keyword>
<evidence type="ECO:0000256" key="9">
    <source>
        <dbReference type="SAM" id="Phobius"/>
    </source>
</evidence>
<evidence type="ECO:0000313" key="13">
    <source>
        <dbReference type="EMBL" id="CAK8692596.1"/>
    </source>
</evidence>
<reference evidence="13 14" key="1">
    <citation type="submission" date="2024-02" db="EMBL/GenBank/DDBJ databases">
        <authorList>
            <person name="Daric V."/>
            <person name="Darras S."/>
        </authorList>
    </citation>
    <scope>NUCLEOTIDE SEQUENCE [LARGE SCALE GENOMIC DNA]</scope>
</reference>
<dbReference type="Gene3D" id="1.25.50.20">
    <property type="match status" value="1"/>
</dbReference>
<proteinExistence type="inferred from homology"/>
<dbReference type="CDD" id="cd09601">
    <property type="entry name" value="M1_APN-Q_like"/>
    <property type="match status" value="1"/>
</dbReference>
<dbReference type="Pfam" id="PF01433">
    <property type="entry name" value="Peptidase_M1"/>
    <property type="match status" value="1"/>
</dbReference>
<gene>
    <name evidence="13" type="ORF">CVLEPA_LOCUS25848</name>
</gene>
<evidence type="ECO:0000256" key="3">
    <source>
        <dbReference type="ARBA" id="ARBA00022670"/>
    </source>
</evidence>
<feature type="compositionally biased region" description="Low complexity" evidence="8">
    <location>
        <begin position="61"/>
        <end position="74"/>
    </location>
</feature>
<evidence type="ECO:0008006" key="15">
    <source>
        <dbReference type="Google" id="ProtNLM"/>
    </source>
</evidence>
<evidence type="ECO:0000256" key="2">
    <source>
        <dbReference type="ARBA" id="ARBA00010136"/>
    </source>
</evidence>
<organism evidence="13 14">
    <name type="scientific">Clavelina lepadiformis</name>
    <name type="common">Light-bulb sea squirt</name>
    <name type="synonym">Ascidia lepadiformis</name>
    <dbReference type="NCBI Taxonomy" id="159417"/>
    <lineage>
        <taxon>Eukaryota</taxon>
        <taxon>Metazoa</taxon>
        <taxon>Chordata</taxon>
        <taxon>Tunicata</taxon>
        <taxon>Ascidiacea</taxon>
        <taxon>Aplousobranchia</taxon>
        <taxon>Clavelinidae</taxon>
        <taxon>Clavelina</taxon>
    </lineage>
</organism>
<evidence type="ECO:0000256" key="8">
    <source>
        <dbReference type="SAM" id="MobiDB-lite"/>
    </source>
</evidence>
<dbReference type="Pfam" id="PF17900">
    <property type="entry name" value="Peptidase_M1_N"/>
    <property type="match status" value="1"/>
</dbReference>
<comment type="cofactor">
    <cofactor evidence="1">
        <name>Zn(2+)</name>
        <dbReference type="ChEBI" id="CHEBI:29105"/>
    </cofactor>
</comment>
<keyword evidence="3" id="KW-0645">Protease</keyword>